<name>A0A016RVG0_9BILA</name>
<dbReference type="Proteomes" id="UP000024635">
    <property type="component" value="Unassembled WGS sequence"/>
</dbReference>
<organism evidence="1 2">
    <name type="scientific">Ancylostoma ceylanicum</name>
    <dbReference type="NCBI Taxonomy" id="53326"/>
    <lineage>
        <taxon>Eukaryota</taxon>
        <taxon>Metazoa</taxon>
        <taxon>Ecdysozoa</taxon>
        <taxon>Nematoda</taxon>
        <taxon>Chromadorea</taxon>
        <taxon>Rhabditida</taxon>
        <taxon>Rhabditina</taxon>
        <taxon>Rhabditomorpha</taxon>
        <taxon>Strongyloidea</taxon>
        <taxon>Ancylostomatidae</taxon>
        <taxon>Ancylostomatinae</taxon>
        <taxon>Ancylostoma</taxon>
    </lineage>
</organism>
<evidence type="ECO:0000313" key="1">
    <source>
        <dbReference type="EMBL" id="EYB82301.1"/>
    </source>
</evidence>
<dbReference type="OrthoDB" id="5842760at2759"/>
<reference evidence="2" key="1">
    <citation type="journal article" date="2015" name="Nat. Genet.">
        <title>The genome and transcriptome of the zoonotic hookworm Ancylostoma ceylanicum identify infection-specific gene families.</title>
        <authorList>
            <person name="Schwarz E.M."/>
            <person name="Hu Y."/>
            <person name="Antoshechkin I."/>
            <person name="Miller M.M."/>
            <person name="Sternberg P.W."/>
            <person name="Aroian R.V."/>
        </authorList>
    </citation>
    <scope>NUCLEOTIDE SEQUENCE</scope>
    <source>
        <strain evidence="2">HY135</strain>
    </source>
</reference>
<evidence type="ECO:0008006" key="3">
    <source>
        <dbReference type="Google" id="ProtNLM"/>
    </source>
</evidence>
<sequence>MPTSLRWMWESPCGEYHNEIDHILVNRRFCLTDIGVVPKFYTRSGHRLLRAKFSFSRKGEKTAKFKETSLKPLISWDLFTTLAGFWEDIVVDRIDEDYDRLIQHANIM</sequence>
<comment type="caution">
    <text evidence="1">The sequence shown here is derived from an EMBL/GenBank/DDBJ whole genome shotgun (WGS) entry which is preliminary data.</text>
</comment>
<keyword evidence="2" id="KW-1185">Reference proteome</keyword>
<protein>
    <recommendedName>
        <fullName evidence="3">Endonuclease/exonuclease/phosphatase domain-containing protein</fullName>
    </recommendedName>
</protein>
<gene>
    <name evidence="1" type="primary">Acey_s0362.g3490</name>
    <name evidence="1" type="ORF">Y032_0362g3490</name>
</gene>
<dbReference type="AlphaFoldDB" id="A0A016RVG0"/>
<evidence type="ECO:0000313" key="2">
    <source>
        <dbReference type="Proteomes" id="UP000024635"/>
    </source>
</evidence>
<dbReference type="EMBL" id="JARK01001698">
    <property type="protein sequence ID" value="EYB82301.1"/>
    <property type="molecule type" value="Genomic_DNA"/>
</dbReference>
<proteinExistence type="predicted"/>
<accession>A0A016RVG0</accession>